<dbReference type="PANTHER" id="PTHR24180:SF45">
    <property type="entry name" value="POLY [ADP-RIBOSE] POLYMERASE TANKYRASE"/>
    <property type="match status" value="1"/>
</dbReference>
<dbReference type="RefSeq" id="YP_010776635.1">
    <property type="nucleotide sequence ID" value="NC_075034.1"/>
</dbReference>
<keyword evidence="1" id="KW-0677">Repeat</keyword>
<dbReference type="SUPFAM" id="SSF48403">
    <property type="entry name" value="Ankyrin repeat"/>
    <property type="match status" value="1"/>
</dbReference>
<organism evidence="3 4">
    <name type="scientific">Powai lake megavirus</name>
    <dbReference type="NCBI Taxonomy" id="1842663"/>
    <lineage>
        <taxon>Viruses</taxon>
        <taxon>Varidnaviria</taxon>
        <taxon>Bamfordvirae</taxon>
        <taxon>Nucleocytoviricota</taxon>
        <taxon>Megaviricetes</taxon>
        <taxon>Imitervirales</taxon>
        <taxon>Mimiviridae</taxon>
        <taxon>Megamimivirinae</taxon>
        <taxon>Megavirus</taxon>
        <taxon>Megavirus powaiense</taxon>
    </lineage>
</organism>
<evidence type="ECO:0000313" key="3">
    <source>
        <dbReference type="EMBL" id="ANB50884.1"/>
    </source>
</evidence>
<dbReference type="GeneID" id="80513246"/>
<proteinExistence type="predicted"/>
<dbReference type="SMART" id="SM00248">
    <property type="entry name" value="ANK"/>
    <property type="match status" value="4"/>
</dbReference>
<dbReference type="InterPro" id="IPR051637">
    <property type="entry name" value="Ank_repeat_dom-contain_49"/>
</dbReference>
<dbReference type="Pfam" id="PF12796">
    <property type="entry name" value="Ank_2"/>
    <property type="match status" value="1"/>
</dbReference>
<dbReference type="EMBL" id="KU877344">
    <property type="protein sequence ID" value="ANB50884.1"/>
    <property type="molecule type" value="Genomic_DNA"/>
</dbReference>
<protein>
    <submittedName>
        <fullName evidence="3">Putative ankyrin repeat protein</fullName>
    </submittedName>
</protein>
<accession>A0A167RMN5</accession>
<dbReference type="PANTHER" id="PTHR24180">
    <property type="entry name" value="CYCLIN-DEPENDENT KINASE INHIBITOR 2C-RELATED"/>
    <property type="match status" value="1"/>
</dbReference>
<dbReference type="Proteomes" id="UP000241365">
    <property type="component" value="Segment"/>
</dbReference>
<reference evidence="3 4" key="1">
    <citation type="journal article" date="2016" name="Genome Announc.">
        <title>Complete Genome Sequence of a New Megavirus Family Member Isolated from an Inland Water Lake for the First Time in India.</title>
        <authorList>
            <person name="Chatterjee A."/>
            <person name="Ali F."/>
            <person name="Bange D."/>
            <person name="Kondabagil K."/>
        </authorList>
    </citation>
    <scope>NUCLEOTIDE SEQUENCE [LARGE SCALE GENOMIC DNA]</scope>
    <source>
        <strain evidence="3">1</strain>
    </source>
</reference>
<dbReference type="Gene3D" id="1.25.40.20">
    <property type="entry name" value="Ankyrin repeat-containing domain"/>
    <property type="match status" value="1"/>
</dbReference>
<sequence>MSNFQITSSLLQKTIINKDTKTFIEILEKCGEDDYWSITNYCRLYDNDQSMINIFINRVESGLIPISDKLILSASNINNIKLMDLLVNLGANINMDNSGNNPGIVLIQACTHGNIKLIEFLLQKGINPNCDNGKALIKACINKNLDTCKLLLDNGFIINYNDEKMMYWIIKLIKKKNIDAIQLLINHGFDFSHLNKYCESENKNNGQTIQMLLDCGIEAKNLSLFF</sequence>
<keyword evidence="4" id="KW-1185">Reference proteome</keyword>
<name>A0A167RMN5_9VIRU</name>
<keyword evidence="2" id="KW-0040">ANK repeat</keyword>
<dbReference type="InterPro" id="IPR002110">
    <property type="entry name" value="Ankyrin_rpt"/>
</dbReference>
<evidence type="ECO:0000313" key="4">
    <source>
        <dbReference type="Proteomes" id="UP000241365"/>
    </source>
</evidence>
<evidence type="ECO:0000256" key="2">
    <source>
        <dbReference type="ARBA" id="ARBA00023043"/>
    </source>
</evidence>
<evidence type="ECO:0000256" key="1">
    <source>
        <dbReference type="ARBA" id="ARBA00022737"/>
    </source>
</evidence>
<dbReference type="KEGG" id="vg:80513246"/>
<dbReference type="InterPro" id="IPR036770">
    <property type="entry name" value="Ankyrin_rpt-contain_sf"/>
</dbReference>